<keyword evidence="3" id="KW-0479">Metal-binding</keyword>
<keyword evidence="4" id="KW-0677">Repeat</keyword>
<feature type="region of interest" description="Disordered" evidence="10">
    <location>
        <begin position="98"/>
        <end position="121"/>
    </location>
</feature>
<feature type="domain" description="C2H2-type" evidence="11">
    <location>
        <begin position="769"/>
        <end position="798"/>
    </location>
</feature>
<keyword evidence="2" id="KW-0678">Repressor</keyword>
<dbReference type="PROSITE" id="PS00028">
    <property type="entry name" value="ZINC_FINGER_C2H2_1"/>
    <property type="match status" value="1"/>
</dbReference>
<proteinExistence type="inferred from homology"/>
<comment type="subcellular location">
    <subcellularLocation>
        <location evidence="1">Nucleus</location>
    </subcellularLocation>
</comment>
<name>A0ABR4NB83_9FUNG</name>
<dbReference type="PANTHER" id="PTHR47257:SF1">
    <property type="entry name" value="PH-RESPONSE TRANSCRIPTION FACTOR PACC_RIM101"/>
    <property type="match status" value="1"/>
</dbReference>
<dbReference type="SMART" id="SM00355">
    <property type="entry name" value="ZnF_C2H2"/>
    <property type="match status" value="3"/>
</dbReference>
<feature type="compositionally biased region" description="Pro residues" evidence="10">
    <location>
        <begin position="618"/>
        <end position="627"/>
    </location>
</feature>
<evidence type="ECO:0000256" key="5">
    <source>
        <dbReference type="ARBA" id="ARBA00022771"/>
    </source>
</evidence>
<dbReference type="PANTHER" id="PTHR47257">
    <property type="entry name" value="PH-RESPONSE TRANSCRIPTION FACTOR PACC/RIM101"/>
    <property type="match status" value="1"/>
</dbReference>
<dbReference type="PROSITE" id="PS50157">
    <property type="entry name" value="ZINC_FINGER_C2H2_2"/>
    <property type="match status" value="3"/>
</dbReference>
<feature type="compositionally biased region" description="Low complexity" evidence="10">
    <location>
        <begin position="628"/>
        <end position="640"/>
    </location>
</feature>
<evidence type="ECO:0000256" key="2">
    <source>
        <dbReference type="ARBA" id="ARBA00022491"/>
    </source>
</evidence>
<dbReference type="EMBL" id="JADGIZ020000014">
    <property type="protein sequence ID" value="KAL2916796.1"/>
    <property type="molecule type" value="Genomic_DNA"/>
</dbReference>
<keyword evidence="13" id="KW-1185">Reference proteome</keyword>
<feature type="compositionally biased region" description="Polar residues" evidence="10">
    <location>
        <begin position="702"/>
        <end position="717"/>
    </location>
</feature>
<evidence type="ECO:0000256" key="7">
    <source>
        <dbReference type="ARBA" id="ARBA00023242"/>
    </source>
</evidence>
<feature type="compositionally biased region" description="Basic residues" evidence="10">
    <location>
        <begin position="599"/>
        <end position="614"/>
    </location>
</feature>
<feature type="region of interest" description="Disordered" evidence="10">
    <location>
        <begin position="558"/>
        <end position="681"/>
    </location>
</feature>
<evidence type="ECO:0000256" key="10">
    <source>
        <dbReference type="SAM" id="MobiDB-lite"/>
    </source>
</evidence>
<gene>
    <name evidence="12" type="ORF">HK105_203575</name>
</gene>
<dbReference type="InterPro" id="IPR036236">
    <property type="entry name" value="Znf_C2H2_sf"/>
</dbReference>
<feature type="region of interest" description="Disordered" evidence="10">
    <location>
        <begin position="1"/>
        <end position="76"/>
    </location>
</feature>
<feature type="compositionally biased region" description="Low complexity" evidence="10">
    <location>
        <begin position="573"/>
        <end position="585"/>
    </location>
</feature>
<evidence type="ECO:0000259" key="11">
    <source>
        <dbReference type="PROSITE" id="PS50157"/>
    </source>
</evidence>
<comment type="caution">
    <text evidence="12">The sequence shown here is derived from an EMBL/GenBank/DDBJ whole genome shotgun (WGS) entry which is preliminary data.</text>
</comment>
<evidence type="ECO:0000256" key="9">
    <source>
        <dbReference type="PROSITE-ProRule" id="PRU00042"/>
    </source>
</evidence>
<feature type="compositionally biased region" description="Low complexity" evidence="10">
    <location>
        <begin position="225"/>
        <end position="256"/>
    </location>
</feature>
<evidence type="ECO:0000313" key="12">
    <source>
        <dbReference type="EMBL" id="KAL2916796.1"/>
    </source>
</evidence>
<accession>A0ABR4NB83</accession>
<feature type="domain" description="C2H2-type" evidence="11">
    <location>
        <begin position="799"/>
        <end position="821"/>
    </location>
</feature>
<keyword evidence="6" id="KW-0862">Zinc</keyword>
<comment type="similarity">
    <text evidence="8">Belongs to the pacC/RIM101 family.</text>
</comment>
<feature type="domain" description="C2H2-type" evidence="11">
    <location>
        <begin position="730"/>
        <end position="763"/>
    </location>
</feature>
<sequence length="911" mass="98489">MGKQPRKRASAPVASVSKADSGGAGRGGAGGDRRARDGDSAVAGSVANGFGDAGNKSAGAAGADGEGEDAAAGEPGLLRAIGDSASLLTDFIGLASSSSSNGGGGGGGVGSGGGGGFDQQALLSPINADELDGGPGGADVPADSVLSWQGRRRLAHELAQAQAHAHRAVAAAAAPSAQGGAPPANAPVLATAGLGAGAFPVPVHGALPLRPESLGPNAPLCSLQPPAGSSPDSSLAALSGASSSGSSSPTSGSSLSSTTLQLAHNLMLFNSMLAKPGSDQLDQLPLPAAAGPPPSDLLTPAQAALSLLPDPAIVAGPAIAFPGAAGGVDLSTAVPPPTVPSSAVLGTQSDLPPVPQTMPYSAAAFAYSSARPIGPGSGPFAGAGLAKRARHGHAPTWHHDDLDHGHVHGHGYGHGHGHDHYHQGPGFLGAPGQASGQDFDAVPRYPQRAEPMQPSPHVHFGPLPPILPLPLPQLEYSDRYPYSGETHYEYYQLQPDETYPFHYSLEEPREPTHREPYRRPDQEQQGRYLPHEHHQHREGYHPHSHQRDELLQRHDGYRKQQMHRPPPPPTPPQHHQQQQQQQQQQHQEHQEQYQEKHQERHHHHHHHHHHHRQHQLPPLLPPPPPPLSQEQPAPQLAQQPAPFPQRPPQQKQKKQQQQRQQNSPREQQHSLQETPPVQRRLHPQLYIKGEPHLIYNMPPTPLSTEPSAMSIDGGNQKTDSDDSLDQMGEIRCEWTYPHICTRSFNDTEGLYEHICNDHIGRRITNNLCLVCYWKGCSFTRNKRDHLTSHVKVHITMKPFKCRTCKRRFKRPQDLNKHVRTHYVMGDHFKQMSMASSVPSHAIEGYMSDPGLEDLRQLVDQHEEDDELCVRSKNRRIFVARFARRVRRHRAALAVHLANDTQLPTTLPIWLK</sequence>
<dbReference type="InterPro" id="IPR013087">
    <property type="entry name" value="Znf_C2H2_type"/>
</dbReference>
<keyword evidence="7" id="KW-0539">Nucleus</keyword>
<evidence type="ECO:0000256" key="1">
    <source>
        <dbReference type="ARBA" id="ARBA00004123"/>
    </source>
</evidence>
<reference evidence="12 13" key="1">
    <citation type="submission" date="2023-09" db="EMBL/GenBank/DDBJ databases">
        <title>Pangenome analysis of Batrachochytrium dendrobatidis and related Chytrids.</title>
        <authorList>
            <person name="Yacoub M.N."/>
            <person name="Stajich J.E."/>
            <person name="James T.Y."/>
        </authorList>
    </citation>
    <scope>NUCLEOTIDE SEQUENCE [LARGE SCALE GENOMIC DNA]</scope>
    <source>
        <strain evidence="12 13">JEL0888</strain>
    </source>
</reference>
<dbReference type="Proteomes" id="UP001527925">
    <property type="component" value="Unassembled WGS sequence"/>
</dbReference>
<feature type="compositionally biased region" description="Basic and acidic residues" evidence="10">
    <location>
        <begin position="586"/>
        <end position="598"/>
    </location>
</feature>
<feature type="region of interest" description="Disordered" evidence="10">
    <location>
        <begin position="217"/>
        <end position="256"/>
    </location>
</feature>
<evidence type="ECO:0000313" key="13">
    <source>
        <dbReference type="Proteomes" id="UP001527925"/>
    </source>
</evidence>
<feature type="region of interest" description="Disordered" evidence="10">
    <location>
        <begin position="378"/>
        <end position="397"/>
    </location>
</feature>
<evidence type="ECO:0000256" key="8">
    <source>
        <dbReference type="ARBA" id="ARBA00038089"/>
    </source>
</evidence>
<evidence type="ECO:0000256" key="6">
    <source>
        <dbReference type="ARBA" id="ARBA00022833"/>
    </source>
</evidence>
<feature type="compositionally biased region" description="Gly residues" evidence="10">
    <location>
        <begin position="101"/>
        <end position="117"/>
    </location>
</feature>
<dbReference type="SUPFAM" id="SSF57667">
    <property type="entry name" value="beta-beta-alpha zinc fingers"/>
    <property type="match status" value="1"/>
</dbReference>
<feature type="region of interest" description="Disordered" evidence="10">
    <location>
        <begin position="698"/>
        <end position="723"/>
    </location>
</feature>
<dbReference type="InterPro" id="IPR050806">
    <property type="entry name" value="pacC/RIM101"/>
</dbReference>
<keyword evidence="5 9" id="KW-0863">Zinc-finger</keyword>
<evidence type="ECO:0000256" key="4">
    <source>
        <dbReference type="ARBA" id="ARBA00022737"/>
    </source>
</evidence>
<organism evidence="12 13">
    <name type="scientific">Polyrhizophydium stewartii</name>
    <dbReference type="NCBI Taxonomy" id="2732419"/>
    <lineage>
        <taxon>Eukaryota</taxon>
        <taxon>Fungi</taxon>
        <taxon>Fungi incertae sedis</taxon>
        <taxon>Chytridiomycota</taxon>
        <taxon>Chytridiomycota incertae sedis</taxon>
        <taxon>Chytridiomycetes</taxon>
        <taxon>Rhizophydiales</taxon>
        <taxon>Rhizophydiales incertae sedis</taxon>
        <taxon>Polyrhizophydium</taxon>
    </lineage>
</organism>
<dbReference type="Gene3D" id="3.30.160.60">
    <property type="entry name" value="Classic Zinc Finger"/>
    <property type="match status" value="2"/>
</dbReference>
<feature type="region of interest" description="Disordered" evidence="10">
    <location>
        <begin position="408"/>
        <end position="440"/>
    </location>
</feature>
<evidence type="ECO:0000256" key="3">
    <source>
        <dbReference type="ARBA" id="ARBA00022723"/>
    </source>
</evidence>
<protein>
    <recommendedName>
        <fullName evidence="11">C2H2-type domain-containing protein</fullName>
    </recommendedName>
</protein>